<dbReference type="Pfam" id="PF00132">
    <property type="entry name" value="Hexapep"/>
    <property type="match status" value="1"/>
</dbReference>
<proteinExistence type="predicted"/>
<dbReference type="Pfam" id="PF13720">
    <property type="entry name" value="Acetyltransf_11"/>
    <property type="match status" value="1"/>
</dbReference>
<keyword evidence="1" id="KW-0963">Cytoplasm</keyword>
<keyword evidence="6" id="KW-0443">Lipid metabolism</keyword>
<evidence type="ECO:0000256" key="4">
    <source>
        <dbReference type="ARBA" id="ARBA00022679"/>
    </source>
</evidence>
<dbReference type="InterPro" id="IPR018357">
    <property type="entry name" value="Hexapep_transf_CS"/>
</dbReference>
<evidence type="ECO:0000256" key="5">
    <source>
        <dbReference type="ARBA" id="ARBA00022737"/>
    </source>
</evidence>
<dbReference type="PANTHER" id="PTHR43480:SF1">
    <property type="entry name" value="ACYL-[ACYL-CARRIER-PROTEIN]--UDP-N-ACETYLGLUCOSAMINE O-ACYLTRANSFERASE, MITOCHONDRIAL-RELATED"/>
    <property type="match status" value="1"/>
</dbReference>
<dbReference type="SUPFAM" id="SSF51161">
    <property type="entry name" value="Trimeric LpxA-like enzymes"/>
    <property type="match status" value="1"/>
</dbReference>
<evidence type="ECO:0000256" key="3">
    <source>
        <dbReference type="ARBA" id="ARBA00022556"/>
    </source>
</evidence>
<organism evidence="9 10">
    <name type="scientific">Candidatus Aquitaenariimonas noxiae</name>
    <dbReference type="NCBI Taxonomy" id="1974741"/>
    <lineage>
        <taxon>Bacteria</taxon>
        <taxon>Pseudomonadati</taxon>
        <taxon>Candidatus Omnitrophota</taxon>
        <taxon>Candidatus Aquitaenariimonas</taxon>
    </lineage>
</organism>
<dbReference type="Gene3D" id="1.20.1180.10">
    <property type="entry name" value="Udp N-acetylglucosamine O-acyltransferase, C-terminal domain"/>
    <property type="match status" value="1"/>
</dbReference>
<evidence type="ECO:0000256" key="7">
    <source>
        <dbReference type="ARBA" id="ARBA00023315"/>
    </source>
</evidence>
<dbReference type="AlphaFoldDB" id="A0A2J0KRN9"/>
<dbReference type="PIRSF" id="PIRSF000456">
    <property type="entry name" value="UDP-GlcNAc_acltr"/>
    <property type="match status" value="1"/>
</dbReference>
<dbReference type="GO" id="GO:0016020">
    <property type="term" value="C:membrane"/>
    <property type="evidence" value="ECO:0007669"/>
    <property type="project" value="GOC"/>
</dbReference>
<evidence type="ECO:0000259" key="8">
    <source>
        <dbReference type="Pfam" id="PF13720"/>
    </source>
</evidence>
<dbReference type="PROSITE" id="PS00101">
    <property type="entry name" value="HEXAPEP_TRANSFERASES"/>
    <property type="match status" value="2"/>
</dbReference>
<keyword evidence="2" id="KW-0444">Lipid biosynthesis</keyword>
<evidence type="ECO:0000313" key="9">
    <source>
        <dbReference type="EMBL" id="PIU41238.1"/>
    </source>
</evidence>
<keyword evidence="4 9" id="KW-0808">Transferase</keyword>
<dbReference type="GO" id="GO:0009245">
    <property type="term" value="P:lipid A biosynthetic process"/>
    <property type="evidence" value="ECO:0007669"/>
    <property type="project" value="UniProtKB-KW"/>
</dbReference>
<dbReference type="EMBL" id="PEWV01000065">
    <property type="protein sequence ID" value="PIU41238.1"/>
    <property type="molecule type" value="Genomic_DNA"/>
</dbReference>
<dbReference type="PANTHER" id="PTHR43480">
    <property type="entry name" value="ACYL-[ACYL-CARRIER-PROTEIN]--UDP-N-ACETYLGLUCOSAMINE O-ACYLTRANSFERASE"/>
    <property type="match status" value="1"/>
</dbReference>
<evidence type="ECO:0000256" key="2">
    <source>
        <dbReference type="ARBA" id="ARBA00022516"/>
    </source>
</evidence>
<dbReference type="Gene3D" id="2.160.10.10">
    <property type="entry name" value="Hexapeptide repeat proteins"/>
    <property type="match status" value="1"/>
</dbReference>
<dbReference type="InterPro" id="IPR029098">
    <property type="entry name" value="Acetyltransf_C"/>
</dbReference>
<gene>
    <name evidence="9" type="ORF">COS99_06440</name>
</gene>
<accession>A0A2J0KRN9</accession>
<dbReference type="InterPro" id="IPR010137">
    <property type="entry name" value="Lipid_A_LpxA"/>
</dbReference>
<keyword evidence="7 9" id="KW-0012">Acyltransferase</keyword>
<evidence type="ECO:0000313" key="10">
    <source>
        <dbReference type="Proteomes" id="UP000230052"/>
    </source>
</evidence>
<dbReference type="InterPro" id="IPR037157">
    <property type="entry name" value="Acetyltransf_C_sf"/>
</dbReference>
<dbReference type="Proteomes" id="UP000230052">
    <property type="component" value="Unassembled WGS sequence"/>
</dbReference>
<dbReference type="NCBIfam" id="NF003657">
    <property type="entry name" value="PRK05289.1"/>
    <property type="match status" value="1"/>
</dbReference>
<dbReference type="InterPro" id="IPR011004">
    <property type="entry name" value="Trimer_LpxA-like_sf"/>
</dbReference>
<protein>
    <submittedName>
        <fullName evidence="9">Acyl-ACP--UDP-N-acetylglucosamine O-acyltransferase</fullName>
    </submittedName>
</protein>
<keyword evidence="5" id="KW-0677">Repeat</keyword>
<dbReference type="CDD" id="cd03351">
    <property type="entry name" value="LbH_UDP-GlcNAc_AT"/>
    <property type="match status" value="1"/>
</dbReference>
<feature type="domain" description="UDP N-acetylglucosamine O-acyltransferase C-terminal" evidence="8">
    <location>
        <begin position="173"/>
        <end position="252"/>
    </location>
</feature>
<comment type="caution">
    <text evidence="9">The sequence shown here is derived from an EMBL/GenBank/DDBJ whole genome shotgun (WGS) entry which is preliminary data.</text>
</comment>
<dbReference type="NCBIfam" id="TIGR01852">
    <property type="entry name" value="lipid_A_lpxA"/>
    <property type="match status" value="1"/>
</dbReference>
<evidence type="ECO:0000256" key="1">
    <source>
        <dbReference type="ARBA" id="ARBA00022490"/>
    </source>
</evidence>
<keyword evidence="3" id="KW-0441">Lipid A biosynthesis</keyword>
<name>A0A2J0KRN9_9BACT</name>
<evidence type="ECO:0000256" key="6">
    <source>
        <dbReference type="ARBA" id="ARBA00023098"/>
    </source>
</evidence>
<sequence length="257" mass="28145">MIHKTAVIDTGAEVSKNAEIGPYVVIEKGVRIAPGVKIEANAYIYNGTEIGEGCQIHVGCVIGDIPQDRAFKNEPSFVKIGRKNILREYVTIHRGTIAGSCTIIGDENYLMTCSHVGHNCIIGNKVTLVSSVLLAGYVTLEDESFIGGNSAVHQFARIGRLAMVGGNSRVDKDVPPFMLLKGDSEIMSMNVVGLRRSSIPKEIKEEIKRAYKILYRSDLNTSQAVEKMGKLSPSDEIRHLIDFIKNSKRGICSGPRR</sequence>
<dbReference type="InterPro" id="IPR001451">
    <property type="entry name" value="Hexapep"/>
</dbReference>
<dbReference type="GO" id="GO:0008780">
    <property type="term" value="F:acyl-[acyl-carrier-protein]-UDP-N-acetylglucosamine O-acyltransferase activity"/>
    <property type="evidence" value="ECO:0007669"/>
    <property type="project" value="InterPro"/>
</dbReference>
<reference evidence="9 10" key="1">
    <citation type="submission" date="2017-09" db="EMBL/GenBank/DDBJ databases">
        <title>Depth-based differentiation of microbial function through sediment-hosted aquifers and enrichment of novel symbionts in the deep terrestrial subsurface.</title>
        <authorList>
            <person name="Probst A.J."/>
            <person name="Ladd B."/>
            <person name="Jarett J.K."/>
            <person name="Geller-Mcgrath D.E."/>
            <person name="Sieber C.M."/>
            <person name="Emerson J.B."/>
            <person name="Anantharaman K."/>
            <person name="Thomas B.C."/>
            <person name="Malmstrom R."/>
            <person name="Stieglmeier M."/>
            <person name="Klingl A."/>
            <person name="Woyke T."/>
            <person name="Ryan C.M."/>
            <person name="Banfield J.F."/>
        </authorList>
    </citation>
    <scope>NUCLEOTIDE SEQUENCE [LARGE SCALE GENOMIC DNA]</scope>
    <source>
        <strain evidence="9">CG07_land_8_20_14_0_80_42_15</strain>
    </source>
</reference>